<evidence type="ECO:0000256" key="4">
    <source>
        <dbReference type="ARBA" id="ARBA00022785"/>
    </source>
</evidence>
<feature type="region of interest" description="Disordered" evidence="5">
    <location>
        <begin position="1"/>
        <end position="28"/>
    </location>
</feature>
<evidence type="ECO:0000256" key="5">
    <source>
        <dbReference type="SAM" id="MobiDB-lite"/>
    </source>
</evidence>
<organism evidence="6 7">
    <name type="scientific">Pilimelia terevasa</name>
    <dbReference type="NCBI Taxonomy" id="53372"/>
    <lineage>
        <taxon>Bacteria</taxon>
        <taxon>Bacillati</taxon>
        <taxon>Actinomycetota</taxon>
        <taxon>Actinomycetes</taxon>
        <taxon>Micromonosporales</taxon>
        <taxon>Micromonosporaceae</taxon>
        <taxon>Pilimelia</taxon>
    </lineage>
</organism>
<comment type="caution">
    <text evidence="6">The sequence shown here is derived from an EMBL/GenBank/DDBJ whole genome shotgun (WGS) entry which is preliminary data.</text>
</comment>
<dbReference type="EMBL" id="BMQC01000015">
    <property type="protein sequence ID" value="GGK39511.1"/>
    <property type="molecule type" value="Genomic_DNA"/>
</dbReference>
<dbReference type="InterPro" id="IPR036100">
    <property type="entry name" value="QueA_sf"/>
</dbReference>
<reference evidence="6" key="1">
    <citation type="journal article" date="2014" name="Int. J. Syst. Evol. Microbiol.">
        <title>Complete genome sequence of Corynebacterium casei LMG S-19264T (=DSM 44701T), isolated from a smear-ripened cheese.</title>
        <authorList>
            <consortium name="US DOE Joint Genome Institute (JGI-PGF)"/>
            <person name="Walter F."/>
            <person name="Albersmeier A."/>
            <person name="Kalinowski J."/>
            <person name="Ruckert C."/>
        </authorList>
    </citation>
    <scope>NUCLEOTIDE SEQUENCE</scope>
    <source>
        <strain evidence="6">JCM 3091</strain>
    </source>
</reference>
<keyword evidence="2" id="KW-0808">Transferase</keyword>
<dbReference type="RefSeq" id="WP_229789838.1">
    <property type="nucleotide sequence ID" value="NZ_BMQC01000015.1"/>
</dbReference>
<evidence type="ECO:0000313" key="6">
    <source>
        <dbReference type="EMBL" id="GGK39511.1"/>
    </source>
</evidence>
<evidence type="ECO:0000313" key="7">
    <source>
        <dbReference type="Proteomes" id="UP000662200"/>
    </source>
</evidence>
<dbReference type="GO" id="GO:0051075">
    <property type="term" value="F:S-adenosylmethionine:tRNA ribosyltransferase-isomerase activity"/>
    <property type="evidence" value="ECO:0007669"/>
    <property type="project" value="TreeGrafter"/>
</dbReference>
<protein>
    <submittedName>
        <fullName evidence="6">Queuosine biosynthesis protein</fullName>
    </submittedName>
</protein>
<dbReference type="Pfam" id="PF02547">
    <property type="entry name" value="Queuosine_synth"/>
    <property type="match status" value="1"/>
</dbReference>
<dbReference type="Gene3D" id="3.40.1780.10">
    <property type="entry name" value="QueA-like"/>
    <property type="match status" value="2"/>
</dbReference>
<name>A0A8J3BTM5_9ACTN</name>
<keyword evidence="1" id="KW-0963">Cytoplasm</keyword>
<dbReference type="SUPFAM" id="SSF111337">
    <property type="entry name" value="QueA-like"/>
    <property type="match status" value="1"/>
</dbReference>
<dbReference type="InterPro" id="IPR003699">
    <property type="entry name" value="QueA"/>
</dbReference>
<keyword evidence="4" id="KW-0671">Queuosine biosynthesis</keyword>
<dbReference type="PANTHER" id="PTHR30307">
    <property type="entry name" value="S-ADENOSYLMETHIONINE:TRNA RIBOSYLTRANSFERASE-ISOMERASE"/>
    <property type="match status" value="1"/>
</dbReference>
<keyword evidence="3" id="KW-0949">S-adenosyl-L-methionine</keyword>
<dbReference type="GO" id="GO:0008616">
    <property type="term" value="P:tRNA queuosine(34) biosynthetic process"/>
    <property type="evidence" value="ECO:0007669"/>
    <property type="project" value="UniProtKB-KW"/>
</dbReference>
<dbReference type="PANTHER" id="PTHR30307:SF0">
    <property type="entry name" value="S-ADENOSYLMETHIONINE:TRNA RIBOSYLTRANSFERASE-ISOMERASE"/>
    <property type="match status" value="1"/>
</dbReference>
<dbReference type="Proteomes" id="UP000662200">
    <property type="component" value="Unassembled WGS sequence"/>
</dbReference>
<accession>A0A8J3BTM5</accession>
<evidence type="ECO:0000256" key="3">
    <source>
        <dbReference type="ARBA" id="ARBA00022691"/>
    </source>
</evidence>
<gene>
    <name evidence="6" type="ORF">GCM10010124_35240</name>
</gene>
<evidence type="ECO:0000256" key="2">
    <source>
        <dbReference type="ARBA" id="ARBA00022679"/>
    </source>
</evidence>
<keyword evidence="7" id="KW-1185">Reference proteome</keyword>
<proteinExistence type="predicted"/>
<dbReference type="InterPro" id="IPR042118">
    <property type="entry name" value="QueA_dom1"/>
</dbReference>
<sequence>MTALAHAPTTTFADPGDRTAAAPPEHRGLARDGVRLLVGSAAGLHHTTFDQLTAHLRPGDLVVVNNSATVAAEADGHTAAGPVVVHVAAPLGAGEWVVELRTAPAAAAPVLHAPTGTVVTLPAPADPAARAAGRRGTGARGAGVRLRLREPYPRAGSSPTGAGTRLWRAHADGPLAAHLARYGRPVAYGYLSARWPLAAYQTVFAETPGSAEMPSAGRPFSAPLVARLVAAGVVLAPVTLHTGVSSQDAGEAPQPERFTVPPATARLVNATRAAGGRVVAVGTTVTRALESAADADGTVRAAAGWTELVIGPDRPVRVVTGLVSGLHNPEASHLLLVEAVAGPTLTQRVYDAAFAAGYLWHEFGDSCLLLP</sequence>
<reference evidence="6" key="2">
    <citation type="submission" date="2020-09" db="EMBL/GenBank/DDBJ databases">
        <authorList>
            <person name="Sun Q."/>
            <person name="Ohkuma M."/>
        </authorList>
    </citation>
    <scope>NUCLEOTIDE SEQUENCE</scope>
    <source>
        <strain evidence="6">JCM 3091</strain>
    </source>
</reference>
<dbReference type="AlphaFoldDB" id="A0A8J3BTM5"/>
<evidence type="ECO:0000256" key="1">
    <source>
        <dbReference type="ARBA" id="ARBA00022490"/>
    </source>
</evidence>